<organism evidence="13 14">
    <name type="scientific">Ammoniphilus resinae</name>
    <dbReference type="NCBI Taxonomy" id="861532"/>
    <lineage>
        <taxon>Bacteria</taxon>
        <taxon>Bacillati</taxon>
        <taxon>Bacillota</taxon>
        <taxon>Bacilli</taxon>
        <taxon>Bacillales</taxon>
        <taxon>Paenibacillaceae</taxon>
        <taxon>Aneurinibacillus group</taxon>
        <taxon>Ammoniphilus</taxon>
    </lineage>
</organism>
<keyword evidence="6 10" id="KW-0573">Peptidoglycan synthesis</keyword>
<keyword evidence="1 10" id="KW-1003">Cell membrane</keyword>
<feature type="domain" description="Glycosyl transferase family 28 C-terminal" evidence="12">
    <location>
        <begin position="188"/>
        <end position="355"/>
    </location>
</feature>
<name>A0ABS4GK72_9BACL</name>
<evidence type="ECO:0000313" key="14">
    <source>
        <dbReference type="Proteomes" id="UP001519343"/>
    </source>
</evidence>
<comment type="pathway">
    <text evidence="10">Cell wall biogenesis; peptidoglycan biosynthesis.</text>
</comment>
<evidence type="ECO:0000313" key="13">
    <source>
        <dbReference type="EMBL" id="MBP1930659.1"/>
    </source>
</evidence>
<accession>A0ABS4GK72</accession>
<evidence type="ECO:0000256" key="5">
    <source>
        <dbReference type="ARBA" id="ARBA00022960"/>
    </source>
</evidence>
<evidence type="ECO:0000256" key="10">
    <source>
        <dbReference type="HAMAP-Rule" id="MF_00033"/>
    </source>
</evidence>
<dbReference type="InterPro" id="IPR007235">
    <property type="entry name" value="Glyco_trans_28_C"/>
</dbReference>
<dbReference type="EMBL" id="JAGGKT010000001">
    <property type="protein sequence ID" value="MBP1930659.1"/>
    <property type="molecule type" value="Genomic_DNA"/>
</dbReference>
<comment type="caution">
    <text evidence="13">The sequence shown here is derived from an EMBL/GenBank/DDBJ whole genome shotgun (WGS) entry which is preliminary data.</text>
</comment>
<feature type="binding site" evidence="10">
    <location>
        <position position="297"/>
    </location>
    <ligand>
        <name>UDP-N-acetyl-alpha-D-glucosamine</name>
        <dbReference type="ChEBI" id="CHEBI:57705"/>
    </ligand>
</feature>
<keyword evidence="2 10" id="KW-0132">Cell division</keyword>
<evidence type="ECO:0000256" key="7">
    <source>
        <dbReference type="ARBA" id="ARBA00023136"/>
    </source>
</evidence>
<keyword evidence="4 10" id="KW-0808">Transferase</keyword>
<comment type="caution">
    <text evidence="10">Lacks conserved residue(s) required for the propagation of feature annotation.</text>
</comment>
<keyword evidence="14" id="KW-1185">Reference proteome</keyword>
<sequence>MRVILTGGGTGGHIYPALALAKQIKEHNPASQILYIGSKNGLEADIVQKAGIEFQAIEISGFRRKISFDNVKTIYRFLKAVSRSKRLISEFQADIVVGTGGYVCGPVVYAAHKMKIPTLIHEQNVIPGLTNKFLSRYATRIAVSFTGSAGYFPKRKVVVTGNPRATEVYNADGIRGRASLKVFPGRKIVLVVGGSRGAKAINQAFLNAVPYLEERKQLHFVYVTGDVHYKTVTERLKELETIPDNLSVYPFLYNMPEVLATTDLIINRAGASFLAEITSLGIPSILIPSPYVTNNHQEKNARWLEQNGAACVLLEHELDENTLLRAIDTLIGDNQSWMQMKEAAKKLGEPLAAEKVYNEMQALINK</sequence>
<dbReference type="EC" id="2.4.1.227" evidence="10"/>
<keyword evidence="7 10" id="KW-0472">Membrane</keyword>
<comment type="function">
    <text evidence="10">Cell wall formation. Catalyzes the transfer of a GlcNAc subunit on undecaprenyl-pyrophosphoryl-MurNAc-pentapeptide (lipid intermediate I) to form undecaprenyl-pyrophosphoryl-MurNAc-(pentapeptide)GlcNAc (lipid intermediate II).</text>
</comment>
<protein>
    <recommendedName>
        <fullName evidence="10">UDP-N-acetylglucosamine--N-acetylmuramyl-(pentapeptide) pyrophosphoryl-undecaprenol N-acetylglucosamine transferase</fullName>
        <ecNumber evidence="10">2.4.1.227</ecNumber>
    </recommendedName>
    <alternativeName>
        <fullName evidence="10">Undecaprenyl-PP-MurNAc-pentapeptide-UDPGlcNAc GlcNAc transferase</fullName>
    </alternativeName>
</protein>
<dbReference type="HAMAP" id="MF_00033">
    <property type="entry name" value="MurG"/>
    <property type="match status" value="1"/>
</dbReference>
<evidence type="ECO:0000259" key="12">
    <source>
        <dbReference type="Pfam" id="PF04101"/>
    </source>
</evidence>
<dbReference type="InterPro" id="IPR004276">
    <property type="entry name" value="GlycoTrans_28_N"/>
</dbReference>
<feature type="binding site" evidence="10">
    <location>
        <begin position="10"/>
        <end position="12"/>
    </location>
    <ligand>
        <name>UDP-N-acetyl-alpha-D-glucosamine</name>
        <dbReference type="ChEBI" id="CHEBI:57705"/>
    </ligand>
</feature>
<dbReference type="Gene3D" id="3.40.50.2000">
    <property type="entry name" value="Glycogen Phosphorylase B"/>
    <property type="match status" value="2"/>
</dbReference>
<dbReference type="Proteomes" id="UP001519343">
    <property type="component" value="Unassembled WGS sequence"/>
</dbReference>
<evidence type="ECO:0000256" key="3">
    <source>
        <dbReference type="ARBA" id="ARBA00022676"/>
    </source>
</evidence>
<reference evidence="13 14" key="1">
    <citation type="submission" date="2021-03" db="EMBL/GenBank/DDBJ databases">
        <title>Genomic Encyclopedia of Type Strains, Phase IV (KMG-IV): sequencing the most valuable type-strain genomes for metagenomic binning, comparative biology and taxonomic classification.</title>
        <authorList>
            <person name="Goeker M."/>
        </authorList>
    </citation>
    <scope>NUCLEOTIDE SEQUENCE [LARGE SCALE GENOMIC DNA]</scope>
    <source>
        <strain evidence="13 14">DSM 24738</strain>
    </source>
</reference>
<keyword evidence="5 10" id="KW-0133">Cell shape</keyword>
<proteinExistence type="inferred from homology"/>
<dbReference type="RefSeq" id="WP_209808736.1">
    <property type="nucleotide sequence ID" value="NZ_JAGGKT010000001.1"/>
</dbReference>
<dbReference type="Pfam" id="PF04101">
    <property type="entry name" value="Glyco_tran_28_C"/>
    <property type="match status" value="1"/>
</dbReference>
<evidence type="ECO:0000256" key="4">
    <source>
        <dbReference type="ARBA" id="ARBA00022679"/>
    </source>
</evidence>
<keyword evidence="8 10" id="KW-0131">Cell cycle</keyword>
<dbReference type="PANTHER" id="PTHR21015">
    <property type="entry name" value="UDP-N-ACETYLGLUCOSAMINE--N-ACETYLMURAMYL-(PENTAPEPTIDE) PYROPHOSPHORYL-UNDECAPRENOL N-ACETYLGLUCOSAMINE TRANSFERASE 1"/>
    <property type="match status" value="1"/>
</dbReference>
<dbReference type="SUPFAM" id="SSF53756">
    <property type="entry name" value="UDP-Glycosyltransferase/glycogen phosphorylase"/>
    <property type="match status" value="1"/>
</dbReference>
<evidence type="ECO:0000256" key="6">
    <source>
        <dbReference type="ARBA" id="ARBA00022984"/>
    </source>
</evidence>
<dbReference type="CDD" id="cd03785">
    <property type="entry name" value="GT28_MurG"/>
    <property type="match status" value="1"/>
</dbReference>
<dbReference type="PANTHER" id="PTHR21015:SF22">
    <property type="entry name" value="GLYCOSYLTRANSFERASE"/>
    <property type="match status" value="1"/>
</dbReference>
<gene>
    <name evidence="10" type="primary">murG</name>
    <name evidence="13" type="ORF">J2Z37_000646</name>
</gene>
<dbReference type="NCBIfam" id="TIGR01133">
    <property type="entry name" value="murG"/>
    <property type="match status" value="1"/>
</dbReference>
<evidence type="ECO:0000256" key="8">
    <source>
        <dbReference type="ARBA" id="ARBA00023306"/>
    </source>
</evidence>
<comment type="catalytic activity">
    <reaction evidence="10">
        <text>di-trans,octa-cis-undecaprenyl diphospho-N-acetyl-alpha-D-muramoyl-L-alanyl-D-glutamyl-meso-2,6-diaminopimeloyl-D-alanyl-D-alanine + UDP-N-acetyl-alpha-D-glucosamine = di-trans,octa-cis-undecaprenyl diphospho-[N-acetyl-alpha-D-glucosaminyl-(1-&gt;4)]-N-acetyl-alpha-D-muramoyl-L-alanyl-D-glutamyl-meso-2,6-diaminopimeloyl-D-alanyl-D-alanine + UDP + H(+)</text>
        <dbReference type="Rhea" id="RHEA:31227"/>
        <dbReference type="ChEBI" id="CHEBI:15378"/>
        <dbReference type="ChEBI" id="CHEBI:57705"/>
        <dbReference type="ChEBI" id="CHEBI:58223"/>
        <dbReference type="ChEBI" id="CHEBI:61387"/>
        <dbReference type="ChEBI" id="CHEBI:61388"/>
        <dbReference type="EC" id="2.4.1.227"/>
    </reaction>
</comment>
<feature type="binding site" evidence="10">
    <location>
        <position position="124"/>
    </location>
    <ligand>
        <name>UDP-N-acetyl-alpha-D-glucosamine</name>
        <dbReference type="ChEBI" id="CHEBI:57705"/>
    </ligand>
</feature>
<comment type="subcellular location">
    <subcellularLocation>
        <location evidence="10">Cell membrane</location>
        <topology evidence="10">Peripheral membrane protein</topology>
        <orientation evidence="10">Cytoplasmic side</orientation>
    </subcellularLocation>
</comment>
<dbReference type="InterPro" id="IPR006009">
    <property type="entry name" value="GlcNAc_MurG"/>
</dbReference>
<feature type="domain" description="Glycosyltransferase family 28 N-terminal" evidence="11">
    <location>
        <begin position="3"/>
        <end position="142"/>
    </location>
</feature>
<dbReference type="Pfam" id="PF03033">
    <property type="entry name" value="Glyco_transf_28"/>
    <property type="match status" value="1"/>
</dbReference>
<comment type="similarity">
    <text evidence="10">Belongs to the glycosyltransferase 28 family. MurG subfamily.</text>
</comment>
<evidence type="ECO:0000256" key="9">
    <source>
        <dbReference type="ARBA" id="ARBA00023316"/>
    </source>
</evidence>
<keyword evidence="3 10" id="KW-0328">Glycosyltransferase</keyword>
<keyword evidence="9 10" id="KW-0961">Cell wall biogenesis/degradation</keyword>
<evidence type="ECO:0000256" key="1">
    <source>
        <dbReference type="ARBA" id="ARBA00022475"/>
    </source>
</evidence>
<evidence type="ECO:0000259" key="11">
    <source>
        <dbReference type="Pfam" id="PF03033"/>
    </source>
</evidence>
<evidence type="ECO:0000256" key="2">
    <source>
        <dbReference type="ARBA" id="ARBA00022618"/>
    </source>
</evidence>
<feature type="binding site" evidence="10">
    <location>
        <position position="195"/>
    </location>
    <ligand>
        <name>UDP-N-acetyl-alpha-D-glucosamine</name>
        <dbReference type="ChEBI" id="CHEBI:57705"/>
    </ligand>
</feature>
<dbReference type="GO" id="GO:0016757">
    <property type="term" value="F:glycosyltransferase activity"/>
    <property type="evidence" value="ECO:0007669"/>
    <property type="project" value="UniProtKB-KW"/>
</dbReference>